<comment type="subcellular location">
    <subcellularLocation>
        <location evidence="3">Cell projection</location>
    </subcellularLocation>
    <subcellularLocation>
        <location evidence="2 11">Cytoplasm</location>
        <location evidence="2 11">Cytoskeleton</location>
    </subcellularLocation>
    <subcellularLocation>
        <location evidence="1">Nucleus</location>
    </subcellularLocation>
</comment>
<dbReference type="GO" id="GO:0005885">
    <property type="term" value="C:Arp2/3 protein complex"/>
    <property type="evidence" value="ECO:0007669"/>
    <property type="project" value="UniProtKB-UniRule"/>
</dbReference>
<keyword evidence="9" id="KW-0966">Cell projection</keyword>
<reference evidence="12" key="1">
    <citation type="submission" date="2020-11" db="EMBL/GenBank/DDBJ databases">
        <authorList>
            <person name="Tran Van P."/>
        </authorList>
    </citation>
    <scope>NUCLEOTIDE SEQUENCE</scope>
</reference>
<name>A0A7R8XH24_9CRUS</name>
<comment type="subunit">
    <text evidence="11">Component of the Arp2/3 complex.</text>
</comment>
<dbReference type="OrthoDB" id="200404at2759"/>
<keyword evidence="6 11" id="KW-0009">Actin-binding</keyword>
<evidence type="ECO:0000313" key="12">
    <source>
        <dbReference type="EMBL" id="CAD7247076.1"/>
    </source>
</evidence>
<evidence type="ECO:0000256" key="10">
    <source>
        <dbReference type="ARBA" id="ARBA00045382"/>
    </source>
</evidence>
<proteinExistence type="inferred from homology"/>
<gene>
    <name evidence="12" type="ORF">DSTB1V02_LOCUS6914</name>
</gene>
<dbReference type="EMBL" id="CAJPEV010001328">
    <property type="protein sequence ID" value="CAG0892073.1"/>
    <property type="molecule type" value="Genomic_DNA"/>
</dbReference>
<dbReference type="InterPro" id="IPR036753">
    <property type="entry name" value="ARPC3_sf"/>
</dbReference>
<dbReference type="PIRSF" id="PIRSF016315">
    <property type="entry name" value="ARP2/3_P21-Arc"/>
    <property type="match status" value="1"/>
</dbReference>
<dbReference type="Gene3D" id="1.10.1760.10">
    <property type="entry name" value="Actin-related protein 2/3 complex subunit 3"/>
    <property type="match status" value="1"/>
</dbReference>
<comment type="function">
    <text evidence="10">Component of the Arp2/3 complex, a multiprotein complex that mediates actin polymerization upon stimulation by nucleation-promoting factor (NPF). The Arp2/3 complex mediates the formation of branched actin networks in the cytoplasm, providing the force for cell motility. In addition to its role in the cytoplasmic cytoskeleton, the Arp2/3 complex also promotes actin polymerization in the nucleus, thereby regulating gene transcription and repair of damaged DNA. The Arp2/3 complex promotes homologous recombination (HR) repair in response to DNA damage by promoting nuclear actin polymerization, leading to drive motility of double-strand breaks (DSBs).</text>
</comment>
<evidence type="ECO:0000256" key="6">
    <source>
        <dbReference type="ARBA" id="ARBA00023203"/>
    </source>
</evidence>
<evidence type="ECO:0000256" key="5">
    <source>
        <dbReference type="ARBA" id="ARBA00022490"/>
    </source>
</evidence>
<dbReference type="GO" id="GO:0042995">
    <property type="term" value="C:cell projection"/>
    <property type="evidence" value="ECO:0007669"/>
    <property type="project" value="UniProtKB-SubCell"/>
</dbReference>
<dbReference type="GO" id="GO:0034314">
    <property type="term" value="P:Arp2/3 complex-mediated actin nucleation"/>
    <property type="evidence" value="ECO:0007669"/>
    <property type="project" value="UniProtKB-UniRule"/>
</dbReference>
<evidence type="ECO:0000256" key="8">
    <source>
        <dbReference type="ARBA" id="ARBA00023242"/>
    </source>
</evidence>
<dbReference type="GO" id="GO:0030833">
    <property type="term" value="P:regulation of actin filament polymerization"/>
    <property type="evidence" value="ECO:0007669"/>
    <property type="project" value="InterPro"/>
</dbReference>
<evidence type="ECO:0000256" key="9">
    <source>
        <dbReference type="ARBA" id="ARBA00023273"/>
    </source>
</evidence>
<organism evidence="12">
    <name type="scientific">Darwinula stevensoni</name>
    <dbReference type="NCBI Taxonomy" id="69355"/>
    <lineage>
        <taxon>Eukaryota</taxon>
        <taxon>Metazoa</taxon>
        <taxon>Ecdysozoa</taxon>
        <taxon>Arthropoda</taxon>
        <taxon>Crustacea</taxon>
        <taxon>Oligostraca</taxon>
        <taxon>Ostracoda</taxon>
        <taxon>Podocopa</taxon>
        <taxon>Podocopida</taxon>
        <taxon>Darwinulocopina</taxon>
        <taxon>Darwinuloidea</taxon>
        <taxon>Darwinulidae</taxon>
        <taxon>Darwinula</taxon>
    </lineage>
</organism>
<evidence type="ECO:0000256" key="11">
    <source>
        <dbReference type="PIRNR" id="PIRNR016315"/>
    </source>
</evidence>
<dbReference type="InterPro" id="IPR007204">
    <property type="entry name" value="ARPC3"/>
</dbReference>
<keyword evidence="5 11" id="KW-0963">Cytoplasm</keyword>
<comment type="function">
    <text evidence="11">Functions as component of the Arp2/3 complex which is involved in regulation of actin polymerization and together with an activating nucleation-promoting factor (NPF) mediates the formation of branched actin networks.</text>
</comment>
<evidence type="ECO:0000256" key="2">
    <source>
        <dbReference type="ARBA" id="ARBA00004245"/>
    </source>
</evidence>
<evidence type="ECO:0000256" key="4">
    <source>
        <dbReference type="ARBA" id="ARBA00010856"/>
    </source>
</evidence>
<sequence>MPAYHSQFSKGPQVIGNTAVLPFKTQFRGPAPKLDSNSNEMDIVEEALYYFKANVFFRTYEIKSEADRLLIYLTLYISECLKELQKCPDKNSGQQKMYALAISRFDIPGDPGFPLNAVYGRPGTPQEADFMRQYLTQLRQETGLRLCDRVYSTDDGRPSKWWVCFARRRFMDKTLTSPGTP</sequence>
<evidence type="ECO:0000313" key="13">
    <source>
        <dbReference type="Proteomes" id="UP000677054"/>
    </source>
</evidence>
<dbReference type="GO" id="GO:0005634">
    <property type="term" value="C:nucleus"/>
    <property type="evidence" value="ECO:0007669"/>
    <property type="project" value="UniProtKB-SubCell"/>
</dbReference>
<evidence type="ECO:0000256" key="3">
    <source>
        <dbReference type="ARBA" id="ARBA00004316"/>
    </source>
</evidence>
<dbReference type="PANTHER" id="PTHR12391">
    <property type="entry name" value="ARP2/3 COMPLEX 21 KD SUBUNIT"/>
    <property type="match status" value="1"/>
</dbReference>
<evidence type="ECO:0000256" key="7">
    <source>
        <dbReference type="ARBA" id="ARBA00023212"/>
    </source>
</evidence>
<dbReference type="Proteomes" id="UP000677054">
    <property type="component" value="Unassembled WGS sequence"/>
</dbReference>
<dbReference type="SUPFAM" id="SSF69060">
    <property type="entry name" value="Arp2/3 complex 21 kDa subunit ARPC3"/>
    <property type="match status" value="1"/>
</dbReference>
<dbReference type="FunFam" id="1.10.1760.10:FF:000001">
    <property type="entry name" value="Actin-related protein 2/3 complex subunit 3"/>
    <property type="match status" value="1"/>
</dbReference>
<protein>
    <recommendedName>
        <fullName evidence="11">Actin-related protein 2/3 complex subunit 3</fullName>
    </recommendedName>
</protein>
<comment type="similarity">
    <text evidence="4 11">Belongs to the ARPC3 family.</text>
</comment>
<dbReference type="EMBL" id="LR900845">
    <property type="protein sequence ID" value="CAD7247076.1"/>
    <property type="molecule type" value="Genomic_DNA"/>
</dbReference>
<dbReference type="Pfam" id="PF04062">
    <property type="entry name" value="P21-Arc"/>
    <property type="match status" value="1"/>
</dbReference>
<dbReference type="AlphaFoldDB" id="A0A7R8XH24"/>
<keyword evidence="7 11" id="KW-0206">Cytoskeleton</keyword>
<accession>A0A7R8XH24</accession>
<keyword evidence="8" id="KW-0539">Nucleus</keyword>
<keyword evidence="13" id="KW-1185">Reference proteome</keyword>
<evidence type="ECO:0000256" key="1">
    <source>
        <dbReference type="ARBA" id="ARBA00004123"/>
    </source>
</evidence>
<dbReference type="GO" id="GO:0003779">
    <property type="term" value="F:actin binding"/>
    <property type="evidence" value="ECO:0007669"/>
    <property type="project" value="UniProtKB-KW"/>
</dbReference>